<feature type="compositionally biased region" description="Low complexity" evidence="1">
    <location>
        <begin position="118"/>
        <end position="134"/>
    </location>
</feature>
<dbReference type="GeneID" id="39597710"/>
<feature type="region of interest" description="Disordered" evidence="1">
    <location>
        <begin position="158"/>
        <end position="179"/>
    </location>
</feature>
<feature type="signal peptide" evidence="2">
    <location>
        <begin position="1"/>
        <end position="18"/>
    </location>
</feature>
<comment type="caution">
    <text evidence="3">The sequence shown here is derived from an EMBL/GenBank/DDBJ whole genome shotgun (WGS) entry which is preliminary data.</text>
</comment>
<dbReference type="Proteomes" id="UP000283841">
    <property type="component" value="Unassembled WGS sequence"/>
</dbReference>
<evidence type="ECO:0000313" key="3">
    <source>
        <dbReference type="EMBL" id="RWQ99951.1"/>
    </source>
</evidence>
<evidence type="ECO:0000256" key="2">
    <source>
        <dbReference type="SAM" id="SignalP"/>
    </source>
</evidence>
<dbReference type="SUPFAM" id="SSF49870">
    <property type="entry name" value="Osmotin, thaumatin-like protein"/>
    <property type="match status" value="1"/>
</dbReference>
<proteinExistence type="predicted"/>
<evidence type="ECO:0000313" key="4">
    <source>
        <dbReference type="Proteomes" id="UP000283841"/>
    </source>
</evidence>
<dbReference type="VEuPathDB" id="FungiDB:C8Q69DRAFT_42618"/>
<reference evidence="3 4" key="1">
    <citation type="journal article" date="2018" name="Front. Microbiol.">
        <title>Genomic and genetic insights into a cosmopolitan fungus, Paecilomyces variotii (Eurotiales).</title>
        <authorList>
            <person name="Urquhart A.S."/>
            <person name="Mondo S.J."/>
            <person name="Makela M.R."/>
            <person name="Hane J.K."/>
            <person name="Wiebenga A."/>
            <person name="He G."/>
            <person name="Mihaltcheva S."/>
            <person name="Pangilinan J."/>
            <person name="Lipzen A."/>
            <person name="Barry K."/>
            <person name="de Vries R.P."/>
            <person name="Grigoriev I.V."/>
            <person name="Idnurm A."/>
        </authorList>
    </citation>
    <scope>NUCLEOTIDE SEQUENCE [LARGE SCALE GENOMIC DNA]</scope>
    <source>
        <strain evidence="3 4">CBS 101075</strain>
    </source>
</reference>
<dbReference type="Pfam" id="PF04681">
    <property type="entry name" value="Bys1"/>
    <property type="match status" value="1"/>
</dbReference>
<dbReference type="PANTHER" id="PTHR36195:SF6">
    <property type="entry name" value="SECRETED THAUMATIN-LIKE PROTEIN CALA"/>
    <property type="match status" value="1"/>
</dbReference>
<dbReference type="PANTHER" id="PTHR36195">
    <property type="entry name" value="DOMAIN PROTEIN, PUTATIVE (AFU_ORTHOLOGUE AFUA_5G01990)-RELATED-RELATED"/>
    <property type="match status" value="1"/>
</dbReference>
<feature type="compositionally biased region" description="Low complexity" evidence="1">
    <location>
        <begin position="158"/>
        <end position="173"/>
    </location>
</feature>
<dbReference type="AlphaFoldDB" id="A0A443I7B7"/>
<feature type="compositionally biased region" description="Low complexity" evidence="1">
    <location>
        <begin position="80"/>
        <end position="93"/>
    </location>
</feature>
<keyword evidence="4" id="KW-1185">Reference proteome</keyword>
<accession>A0A443I7B7</accession>
<gene>
    <name evidence="3" type="ORF">C8Q69DRAFT_42618</name>
</gene>
<dbReference type="STRING" id="264951.A0A443I7B7"/>
<keyword evidence="2" id="KW-0732">Signal</keyword>
<evidence type="ECO:0000256" key="1">
    <source>
        <dbReference type="SAM" id="MobiDB-lite"/>
    </source>
</evidence>
<dbReference type="InterPro" id="IPR006771">
    <property type="entry name" value="CetA-like"/>
</dbReference>
<name>A0A443I7B7_BYSSP</name>
<protein>
    <submittedName>
        <fullName evidence="3">Uncharacterized protein</fullName>
    </submittedName>
</protein>
<sequence length="321" mass="33413">MKFNTALFLATAGSLVAAQGAHRHGHRHLHRRDTASAVATDVVYVYQLDGKEISAEQVCEGVKSGKYLWADGTAPAGACAAASATPAPSSSAPVEGAGEFFETPSSSSTPTPTPTPTPSTSSTSSSSSSTFTSSSTISLTSSTASSSTSTYSSSSAWTSTSVASSSPSPSSTGSGQGGVTILNEVGQTIYLWTTSEQAGNMVTLPNGQSYSENWQTNPDAGGISVKISTTPDLDDVMQFEYTLLTPIIWWDVSLINMEITSLFDKLGFSVTSDNSNCYQVNCPAGDTACNDAYLWPTDDQATHSCDSTTHMTLHLGKSLSL</sequence>
<feature type="region of interest" description="Disordered" evidence="1">
    <location>
        <begin position="80"/>
        <end position="134"/>
    </location>
</feature>
<dbReference type="RefSeq" id="XP_028489596.1">
    <property type="nucleotide sequence ID" value="XM_028628433.1"/>
</dbReference>
<dbReference type="EMBL" id="RCNU01000001">
    <property type="protein sequence ID" value="RWQ99951.1"/>
    <property type="molecule type" value="Genomic_DNA"/>
</dbReference>
<feature type="chain" id="PRO_5019098164" evidence="2">
    <location>
        <begin position="19"/>
        <end position="321"/>
    </location>
</feature>
<dbReference type="InterPro" id="IPR037176">
    <property type="entry name" value="Osmotin/thaumatin-like_sf"/>
</dbReference>
<organism evidence="3 4">
    <name type="scientific">Byssochlamys spectabilis</name>
    <name type="common">Paecilomyces variotii</name>
    <dbReference type="NCBI Taxonomy" id="264951"/>
    <lineage>
        <taxon>Eukaryota</taxon>
        <taxon>Fungi</taxon>
        <taxon>Dikarya</taxon>
        <taxon>Ascomycota</taxon>
        <taxon>Pezizomycotina</taxon>
        <taxon>Eurotiomycetes</taxon>
        <taxon>Eurotiomycetidae</taxon>
        <taxon>Eurotiales</taxon>
        <taxon>Thermoascaceae</taxon>
        <taxon>Paecilomyces</taxon>
    </lineage>
</organism>